<gene>
    <name evidence="2" type="ORF">psyc5s11_45110</name>
</gene>
<protein>
    <recommendedName>
        <fullName evidence="4">Phage abortive infection protein</fullName>
    </recommendedName>
</protein>
<keyword evidence="1" id="KW-0472">Membrane</keyword>
<keyword evidence="3" id="KW-1185">Reference proteome</keyword>
<feature type="transmembrane region" description="Helical" evidence="1">
    <location>
        <begin position="58"/>
        <end position="78"/>
    </location>
</feature>
<accession>A0ABN6J270</accession>
<dbReference type="Proteomes" id="UP000824633">
    <property type="component" value="Chromosome"/>
</dbReference>
<sequence>MKSILNKYKLILGITFGVFMFLLVCAAIPFILDWKLYNLHLYDSHLDSAGWSSFNGSYIGAIIGGIATLLGVFITLVYTDKKNKESELQENSFIVYYDLYFAIKDLKRIYYQCKKSRFSVKQSIMFPSKEWNKNIAKLSGRIDDIKNIYELYGYLEQVSNSVKKYNDSMTLQDERRYSTAYHKDLIEFISAKIFSEEFILRGDDIEDEYEIHIDMHELHMNELDDKYRYILDDLRNIQKRKY</sequence>
<evidence type="ECO:0000313" key="3">
    <source>
        <dbReference type="Proteomes" id="UP000824633"/>
    </source>
</evidence>
<evidence type="ECO:0000313" key="2">
    <source>
        <dbReference type="EMBL" id="BCZ48444.1"/>
    </source>
</evidence>
<keyword evidence="1" id="KW-0812">Transmembrane</keyword>
<proteinExistence type="predicted"/>
<dbReference type="EMBL" id="AP024849">
    <property type="protein sequence ID" value="BCZ48444.1"/>
    <property type="molecule type" value="Genomic_DNA"/>
</dbReference>
<reference evidence="3" key="1">
    <citation type="submission" date="2021-07" db="EMBL/GenBank/DDBJ databases">
        <title>Complete genome sequencing of a Clostridium isolate.</title>
        <authorList>
            <person name="Ueki A."/>
            <person name="Tonouchi A."/>
        </authorList>
    </citation>
    <scope>NUCLEOTIDE SEQUENCE [LARGE SCALE GENOMIC DNA]</scope>
    <source>
        <strain evidence="3">C5S11</strain>
    </source>
</reference>
<dbReference type="RefSeq" id="WP_224034707.1">
    <property type="nucleotide sequence ID" value="NZ_AP024849.1"/>
</dbReference>
<name>A0ABN6J270_9CLOT</name>
<organism evidence="2 3">
    <name type="scientific">Clostridium gelidum</name>
    <dbReference type="NCBI Taxonomy" id="704125"/>
    <lineage>
        <taxon>Bacteria</taxon>
        <taxon>Bacillati</taxon>
        <taxon>Bacillota</taxon>
        <taxon>Clostridia</taxon>
        <taxon>Eubacteriales</taxon>
        <taxon>Clostridiaceae</taxon>
        <taxon>Clostridium</taxon>
    </lineage>
</organism>
<evidence type="ECO:0008006" key="4">
    <source>
        <dbReference type="Google" id="ProtNLM"/>
    </source>
</evidence>
<feature type="transmembrane region" description="Helical" evidence="1">
    <location>
        <begin position="12"/>
        <end position="32"/>
    </location>
</feature>
<evidence type="ECO:0000256" key="1">
    <source>
        <dbReference type="SAM" id="Phobius"/>
    </source>
</evidence>
<keyword evidence="1" id="KW-1133">Transmembrane helix</keyword>